<dbReference type="Proteomes" id="UP000264141">
    <property type="component" value="Unassembled WGS sequence"/>
</dbReference>
<dbReference type="EMBL" id="DPBP01000045">
    <property type="protein sequence ID" value="HCE18529.1"/>
    <property type="molecule type" value="Genomic_DNA"/>
</dbReference>
<accession>A0A3D1JIX9</accession>
<organism evidence="1 2">
    <name type="scientific">Anaerolinea thermolimosa</name>
    <dbReference type="NCBI Taxonomy" id="229919"/>
    <lineage>
        <taxon>Bacteria</taxon>
        <taxon>Bacillati</taxon>
        <taxon>Chloroflexota</taxon>
        <taxon>Anaerolineae</taxon>
        <taxon>Anaerolineales</taxon>
        <taxon>Anaerolineaceae</taxon>
        <taxon>Anaerolinea</taxon>
    </lineage>
</organism>
<gene>
    <name evidence="1" type="ORF">DEQ80_11780</name>
</gene>
<evidence type="ECO:0000313" key="1">
    <source>
        <dbReference type="EMBL" id="HCE18529.1"/>
    </source>
</evidence>
<reference evidence="1 2" key="1">
    <citation type="journal article" date="2018" name="Nat. Biotechnol.">
        <title>A standardized bacterial taxonomy based on genome phylogeny substantially revises the tree of life.</title>
        <authorList>
            <person name="Parks D.H."/>
            <person name="Chuvochina M."/>
            <person name="Waite D.W."/>
            <person name="Rinke C."/>
            <person name="Skarshewski A."/>
            <person name="Chaumeil P.A."/>
            <person name="Hugenholtz P."/>
        </authorList>
    </citation>
    <scope>NUCLEOTIDE SEQUENCE [LARGE SCALE GENOMIC DNA]</scope>
    <source>
        <strain evidence="1">UBA8781</strain>
    </source>
</reference>
<protein>
    <submittedName>
        <fullName evidence="1">Uncharacterized protein</fullName>
    </submittedName>
</protein>
<sequence>MSNPKHISEVLNVVRADIERKRRPTTWKQTERQIARRLGGKRLGATGQATADVVSDWLSVEVKHRRKLPEWLKDAITQAKAGAGERLAIVVLHQAGSRHADDLVLMRLADFEEWFGEVNCEKG</sequence>
<comment type="caution">
    <text evidence="1">The sequence shown here is derived from an EMBL/GenBank/DDBJ whole genome shotgun (WGS) entry which is preliminary data.</text>
</comment>
<proteinExistence type="predicted"/>
<dbReference type="AlphaFoldDB" id="A0A3D1JIX9"/>
<name>A0A3D1JIX9_9CHLR</name>
<evidence type="ECO:0000313" key="2">
    <source>
        <dbReference type="Proteomes" id="UP000264141"/>
    </source>
</evidence>